<dbReference type="SUPFAM" id="SSF55073">
    <property type="entry name" value="Nucleotide cyclase"/>
    <property type="match status" value="1"/>
</dbReference>
<feature type="region of interest" description="Disordered" evidence="1">
    <location>
        <begin position="196"/>
        <end position="222"/>
    </location>
</feature>
<gene>
    <name evidence="3" type="ORF">ACFOZ4_11275</name>
</gene>
<dbReference type="RefSeq" id="WP_253754475.1">
    <property type="nucleotide sequence ID" value="NZ_JAMZDZ010000001.1"/>
</dbReference>
<dbReference type="InterPro" id="IPR050469">
    <property type="entry name" value="Diguanylate_Cyclase"/>
</dbReference>
<proteinExistence type="predicted"/>
<comment type="caution">
    <text evidence="3">The sequence shown here is derived from an EMBL/GenBank/DDBJ whole genome shotgun (WGS) entry which is preliminary data.</text>
</comment>
<organism evidence="3 4">
    <name type="scientific">Hamadaea flava</name>
    <dbReference type="NCBI Taxonomy" id="1742688"/>
    <lineage>
        <taxon>Bacteria</taxon>
        <taxon>Bacillati</taxon>
        <taxon>Actinomycetota</taxon>
        <taxon>Actinomycetes</taxon>
        <taxon>Micromonosporales</taxon>
        <taxon>Micromonosporaceae</taxon>
        <taxon>Hamadaea</taxon>
    </lineage>
</organism>
<evidence type="ECO:0000259" key="2">
    <source>
        <dbReference type="PROSITE" id="PS50887"/>
    </source>
</evidence>
<keyword evidence="4" id="KW-1185">Reference proteome</keyword>
<evidence type="ECO:0000313" key="4">
    <source>
        <dbReference type="Proteomes" id="UP001595816"/>
    </source>
</evidence>
<dbReference type="InterPro" id="IPR000160">
    <property type="entry name" value="GGDEF_dom"/>
</dbReference>
<dbReference type="Pfam" id="PF00990">
    <property type="entry name" value="GGDEF"/>
    <property type="match status" value="1"/>
</dbReference>
<dbReference type="Gene3D" id="3.30.70.270">
    <property type="match status" value="1"/>
</dbReference>
<dbReference type="InterPro" id="IPR029787">
    <property type="entry name" value="Nucleotide_cyclase"/>
</dbReference>
<dbReference type="NCBIfam" id="TIGR00254">
    <property type="entry name" value="GGDEF"/>
    <property type="match status" value="1"/>
</dbReference>
<dbReference type="PANTHER" id="PTHR45138">
    <property type="entry name" value="REGULATORY COMPONENTS OF SENSORY TRANSDUCTION SYSTEM"/>
    <property type="match status" value="1"/>
</dbReference>
<feature type="domain" description="GGDEF" evidence="2">
    <location>
        <begin position="68"/>
        <end position="199"/>
    </location>
</feature>
<evidence type="ECO:0000256" key="1">
    <source>
        <dbReference type="SAM" id="MobiDB-lite"/>
    </source>
</evidence>
<dbReference type="PROSITE" id="PS50887">
    <property type="entry name" value="GGDEF"/>
    <property type="match status" value="1"/>
</dbReference>
<dbReference type="CDD" id="cd01949">
    <property type="entry name" value="GGDEF"/>
    <property type="match status" value="1"/>
</dbReference>
<reference evidence="4" key="1">
    <citation type="journal article" date="2019" name="Int. J. Syst. Evol. Microbiol.">
        <title>The Global Catalogue of Microorganisms (GCM) 10K type strain sequencing project: providing services to taxonomists for standard genome sequencing and annotation.</title>
        <authorList>
            <consortium name="The Broad Institute Genomics Platform"/>
            <consortium name="The Broad Institute Genome Sequencing Center for Infectious Disease"/>
            <person name="Wu L."/>
            <person name="Ma J."/>
        </authorList>
    </citation>
    <scope>NUCLEOTIDE SEQUENCE [LARGE SCALE GENOMIC DNA]</scope>
    <source>
        <strain evidence="4">CGMCC 4.7289</strain>
    </source>
</reference>
<evidence type="ECO:0000313" key="3">
    <source>
        <dbReference type="EMBL" id="MFC4131185.1"/>
    </source>
</evidence>
<accession>A0ABV8LKA9</accession>
<dbReference type="InterPro" id="IPR043128">
    <property type="entry name" value="Rev_trsase/Diguanyl_cyclase"/>
</dbReference>
<dbReference type="Proteomes" id="UP001595816">
    <property type="component" value="Unassembled WGS sequence"/>
</dbReference>
<feature type="compositionally biased region" description="Basic and acidic residues" evidence="1">
    <location>
        <begin position="203"/>
        <end position="222"/>
    </location>
</feature>
<name>A0ABV8LKA9_9ACTN</name>
<sequence>MFTRTTLVTIGVGVAAATVAGLTRQRLVTDLRAQLRRAEHTAAHDPLTGLLNREGLLAQLHQLLAADRPVWVWLADLDQFKQVNDTYGHDAGDQVIIEVARRMRTIARHGWQIGHLHGDEFAGCGPGDLDTGMSAAIAIRNAIGHRPFTLPGCPTLDVRVSIGVAAYRVGLNAPLLFKHADRAMYEAKDDTTKVVAHRPSGNDIDHIPARPALRDRDRPRHR</sequence>
<dbReference type="SMART" id="SM00267">
    <property type="entry name" value="GGDEF"/>
    <property type="match status" value="1"/>
</dbReference>
<dbReference type="PANTHER" id="PTHR45138:SF9">
    <property type="entry name" value="DIGUANYLATE CYCLASE DGCM-RELATED"/>
    <property type="match status" value="1"/>
</dbReference>
<dbReference type="EMBL" id="JBHSAY010000006">
    <property type="protein sequence ID" value="MFC4131185.1"/>
    <property type="molecule type" value="Genomic_DNA"/>
</dbReference>
<protein>
    <submittedName>
        <fullName evidence="3">GGDEF domain-containing protein</fullName>
    </submittedName>
</protein>